<dbReference type="InterPro" id="IPR027368">
    <property type="entry name" value="MnmE_dom2"/>
</dbReference>
<keyword evidence="6" id="KW-0460">Magnesium</keyword>
<dbReference type="SUPFAM" id="SSF52540">
    <property type="entry name" value="P-loop containing nucleoside triphosphate hydrolases"/>
    <property type="match status" value="1"/>
</dbReference>
<evidence type="ECO:0000259" key="9">
    <source>
        <dbReference type="Pfam" id="PF12631"/>
    </source>
</evidence>
<dbReference type="Pfam" id="PF12631">
    <property type="entry name" value="MnmE_helical"/>
    <property type="match status" value="1"/>
</dbReference>
<dbReference type="InterPro" id="IPR004520">
    <property type="entry name" value="GTPase_MnmE"/>
</dbReference>
<evidence type="ECO:0000256" key="1">
    <source>
        <dbReference type="ARBA" id="ARBA00011043"/>
    </source>
</evidence>
<dbReference type="EC" id="3.6.-.-" evidence="6"/>
<dbReference type="KEGG" id="uli:ETAA1_04820"/>
<keyword evidence="5 6" id="KW-0342">GTP-binding</keyword>
<organism evidence="10 11">
    <name type="scientific">Urbifossiella limnaea</name>
    <dbReference type="NCBI Taxonomy" id="2528023"/>
    <lineage>
        <taxon>Bacteria</taxon>
        <taxon>Pseudomonadati</taxon>
        <taxon>Planctomycetota</taxon>
        <taxon>Planctomycetia</taxon>
        <taxon>Gemmatales</taxon>
        <taxon>Gemmataceae</taxon>
        <taxon>Urbifossiella</taxon>
    </lineage>
</organism>
<dbReference type="Gene3D" id="1.20.120.430">
    <property type="entry name" value="tRNA modification GTPase MnmE domain 2"/>
    <property type="match status" value="1"/>
</dbReference>
<accession>A0A517XM55</accession>
<dbReference type="InterPro" id="IPR018948">
    <property type="entry name" value="GTP-bd_TrmE_N"/>
</dbReference>
<dbReference type="SUPFAM" id="SSF116878">
    <property type="entry name" value="TrmE connector domain"/>
    <property type="match status" value="1"/>
</dbReference>
<keyword evidence="11" id="KW-1185">Reference proteome</keyword>
<dbReference type="NCBIfam" id="TIGR00231">
    <property type="entry name" value="small_GTP"/>
    <property type="match status" value="1"/>
</dbReference>
<keyword evidence="6 10" id="KW-0378">Hydrolase</keyword>
<dbReference type="EMBL" id="CP036273">
    <property type="protein sequence ID" value="QDU18589.1"/>
    <property type="molecule type" value="Genomic_DNA"/>
</dbReference>
<protein>
    <recommendedName>
        <fullName evidence="6">tRNA modification GTPase MnmE</fullName>
        <ecNumber evidence="6">3.6.-.-</ecNumber>
    </recommendedName>
</protein>
<dbReference type="GO" id="GO:0030488">
    <property type="term" value="P:tRNA methylation"/>
    <property type="evidence" value="ECO:0007669"/>
    <property type="project" value="TreeGrafter"/>
</dbReference>
<dbReference type="Pfam" id="PF10396">
    <property type="entry name" value="TrmE_N"/>
    <property type="match status" value="1"/>
</dbReference>
<feature type="domain" description="GTP-binding protein TrmE N-terminal" evidence="8">
    <location>
        <begin position="14"/>
        <end position="129"/>
    </location>
</feature>
<dbReference type="PANTHER" id="PTHR42714:SF2">
    <property type="entry name" value="TRNA MODIFICATION GTPASE GTPBP3, MITOCHONDRIAL"/>
    <property type="match status" value="1"/>
</dbReference>
<comment type="function">
    <text evidence="6">Exhibits a very high intrinsic GTPase hydrolysis rate. Involved in the addition of a carboxymethylaminomethyl (cmnm) group at the wobble position (U34) of certain tRNAs, forming tRNA-cmnm(5)s(2)U34.</text>
</comment>
<comment type="subunit">
    <text evidence="6">Homodimer. Heterotetramer of two MnmE and two MnmG subunits.</text>
</comment>
<dbReference type="GO" id="GO:0046872">
    <property type="term" value="F:metal ion binding"/>
    <property type="evidence" value="ECO:0007669"/>
    <property type="project" value="UniProtKB-KW"/>
</dbReference>
<evidence type="ECO:0000259" key="8">
    <source>
        <dbReference type="Pfam" id="PF10396"/>
    </source>
</evidence>
<comment type="cofactor">
    <cofactor evidence="6">
        <name>K(+)</name>
        <dbReference type="ChEBI" id="CHEBI:29103"/>
    </cofactor>
    <text evidence="6">Binds 1 potassium ion per subunit.</text>
</comment>
<evidence type="ECO:0000259" key="7">
    <source>
        <dbReference type="Pfam" id="PF01926"/>
    </source>
</evidence>
<comment type="caution">
    <text evidence="6">Lacks conserved residue(s) required for the propagation of feature annotation.</text>
</comment>
<comment type="subcellular location">
    <subcellularLocation>
        <location evidence="6">Cytoplasm</location>
    </subcellularLocation>
</comment>
<dbReference type="Pfam" id="PF01926">
    <property type="entry name" value="MMR_HSR1"/>
    <property type="match status" value="1"/>
</dbReference>
<feature type="binding site" evidence="6">
    <location>
        <begin position="279"/>
        <end position="282"/>
    </location>
    <ligand>
        <name>GTP</name>
        <dbReference type="ChEBI" id="CHEBI:37565"/>
    </ligand>
</feature>
<dbReference type="GO" id="GO:0005525">
    <property type="term" value="F:GTP binding"/>
    <property type="evidence" value="ECO:0007669"/>
    <property type="project" value="UniProtKB-UniRule"/>
</dbReference>
<feature type="domain" description="MnmE helical" evidence="9">
    <location>
        <begin position="133"/>
        <end position="440"/>
    </location>
</feature>
<keyword evidence="6" id="KW-0479">Metal-binding</keyword>
<evidence type="ECO:0000256" key="3">
    <source>
        <dbReference type="ARBA" id="ARBA00022741"/>
    </source>
</evidence>
<feature type="binding site" evidence="6">
    <location>
        <begin position="254"/>
        <end position="260"/>
    </location>
    <ligand>
        <name>GTP</name>
        <dbReference type="ChEBI" id="CHEBI:37565"/>
    </ligand>
</feature>
<sequence length="443" mass="44931">MSLSGSTTPHPDDTIVAVSSAPGPGARAVVRVGGPAAREVVARVFTPDAPAADRHLSPGRLALSGVHSPVPADLYVFAGPRSYTGQDVAELHTVGSPPLVERLVADLLAAGARPARPGEFTLRAFLAGKLDLPRAEAVHAVVAAGTDADLTAALAQLAGGVTQPLHAVRDDLLNLLADLEAALDFADEDITFVGKSDALLRVTAALARLSNLRRQLDGRAVSGRAVRAALVGPPNAGKSSLFNALVGGAAALVSPEAGTTRDYLTARLTLDGVDVELIDTAGAAAAADAIEEQAQRLGAGAAAAADVVLRCAEPGDAFTGPAASGELIRVRTKSDLGGDAEPGVVSASAVAPGGVAALRAALAERVAALARPPLAPSQSRCRHHLDACTADLTAAHRHLALDDPPELAALAVRNAVGQLGEMVGAVYTTDLLDRIFSRFCIGK</sequence>
<feature type="binding site" evidence="6">
    <location>
        <position position="260"/>
    </location>
    <ligand>
        <name>Mg(2+)</name>
        <dbReference type="ChEBI" id="CHEBI:18420"/>
    </ligand>
</feature>
<evidence type="ECO:0000256" key="4">
    <source>
        <dbReference type="ARBA" id="ARBA00022958"/>
    </source>
</evidence>
<gene>
    <name evidence="10" type="primary">mnmE_1</name>
    <name evidence="6" type="synonym">mnmE</name>
    <name evidence="6" type="synonym">trmE</name>
    <name evidence="10" type="ORF">ETAA1_04820</name>
</gene>
<feature type="domain" description="G" evidence="7">
    <location>
        <begin position="228"/>
        <end position="311"/>
    </location>
</feature>
<reference evidence="10 11" key="1">
    <citation type="submission" date="2019-02" db="EMBL/GenBank/DDBJ databases">
        <title>Deep-cultivation of Planctomycetes and their phenomic and genomic characterization uncovers novel biology.</title>
        <authorList>
            <person name="Wiegand S."/>
            <person name="Jogler M."/>
            <person name="Boedeker C."/>
            <person name="Pinto D."/>
            <person name="Vollmers J."/>
            <person name="Rivas-Marin E."/>
            <person name="Kohn T."/>
            <person name="Peeters S.H."/>
            <person name="Heuer A."/>
            <person name="Rast P."/>
            <person name="Oberbeckmann S."/>
            <person name="Bunk B."/>
            <person name="Jeske O."/>
            <person name="Meyerdierks A."/>
            <person name="Storesund J.E."/>
            <person name="Kallscheuer N."/>
            <person name="Luecker S."/>
            <person name="Lage O.M."/>
            <person name="Pohl T."/>
            <person name="Merkel B.J."/>
            <person name="Hornburger P."/>
            <person name="Mueller R.-W."/>
            <person name="Bruemmer F."/>
            <person name="Labrenz M."/>
            <person name="Spormann A.M."/>
            <person name="Op den Camp H."/>
            <person name="Overmann J."/>
            <person name="Amann R."/>
            <person name="Jetten M.S.M."/>
            <person name="Mascher T."/>
            <person name="Medema M.H."/>
            <person name="Devos D.P."/>
            <person name="Kaster A.-K."/>
            <person name="Ovreas L."/>
            <person name="Rohde M."/>
            <person name="Galperin M.Y."/>
            <person name="Jogler C."/>
        </authorList>
    </citation>
    <scope>NUCLEOTIDE SEQUENCE [LARGE SCALE GENOMIC DNA]</scope>
    <source>
        <strain evidence="10 11">ETA_A1</strain>
    </source>
</reference>
<dbReference type="GO" id="GO:0002098">
    <property type="term" value="P:tRNA wobble uridine modification"/>
    <property type="evidence" value="ECO:0007669"/>
    <property type="project" value="TreeGrafter"/>
</dbReference>
<dbReference type="InterPro" id="IPR025867">
    <property type="entry name" value="MnmE_helical"/>
</dbReference>
<dbReference type="InterPro" id="IPR027417">
    <property type="entry name" value="P-loop_NTPase"/>
</dbReference>
<evidence type="ECO:0000313" key="11">
    <source>
        <dbReference type="Proteomes" id="UP000319576"/>
    </source>
</evidence>
<feature type="binding site" evidence="6">
    <location>
        <begin position="235"/>
        <end position="240"/>
    </location>
    <ligand>
        <name>GTP</name>
        <dbReference type="ChEBI" id="CHEBI:37565"/>
    </ligand>
</feature>
<feature type="binding site" evidence="6">
    <location>
        <position position="443"/>
    </location>
    <ligand>
        <name>(6S)-5-formyl-5,6,7,8-tetrahydrofolate</name>
        <dbReference type="ChEBI" id="CHEBI:57457"/>
    </ligand>
</feature>
<keyword evidence="4 6" id="KW-0630">Potassium</keyword>
<evidence type="ECO:0000313" key="10">
    <source>
        <dbReference type="EMBL" id="QDU18589.1"/>
    </source>
</evidence>
<dbReference type="InterPro" id="IPR006073">
    <property type="entry name" value="GTP-bd"/>
</dbReference>
<evidence type="ECO:0000256" key="2">
    <source>
        <dbReference type="ARBA" id="ARBA00022694"/>
    </source>
</evidence>
<dbReference type="OrthoDB" id="9805918at2"/>
<proteinExistence type="inferred from homology"/>
<keyword evidence="6" id="KW-0963">Cytoplasm</keyword>
<dbReference type="SUPFAM" id="SSF103025">
    <property type="entry name" value="Folate-binding domain"/>
    <property type="match status" value="1"/>
</dbReference>
<dbReference type="Gene3D" id="3.40.50.300">
    <property type="entry name" value="P-loop containing nucleotide triphosphate hydrolases"/>
    <property type="match status" value="1"/>
</dbReference>
<dbReference type="PANTHER" id="PTHR42714">
    <property type="entry name" value="TRNA MODIFICATION GTPASE GTPBP3"/>
    <property type="match status" value="1"/>
</dbReference>
<keyword evidence="3 6" id="KW-0547">Nucleotide-binding</keyword>
<evidence type="ECO:0000256" key="5">
    <source>
        <dbReference type="ARBA" id="ARBA00023134"/>
    </source>
</evidence>
<dbReference type="Proteomes" id="UP000319576">
    <property type="component" value="Chromosome"/>
</dbReference>
<feature type="binding site" evidence="6">
    <location>
        <position position="129"/>
    </location>
    <ligand>
        <name>(6S)-5-formyl-5,6,7,8-tetrahydrofolate</name>
        <dbReference type="ChEBI" id="CHEBI:57457"/>
    </ligand>
</feature>
<dbReference type="InterPro" id="IPR027266">
    <property type="entry name" value="TrmE/GcvT-like"/>
</dbReference>
<feature type="binding site" evidence="6">
    <location>
        <position position="31"/>
    </location>
    <ligand>
        <name>(6S)-5-formyl-5,6,7,8-tetrahydrofolate</name>
        <dbReference type="ChEBI" id="CHEBI:57457"/>
    </ligand>
</feature>
<feature type="binding site" evidence="6">
    <location>
        <position position="90"/>
    </location>
    <ligand>
        <name>(6S)-5-formyl-5,6,7,8-tetrahydrofolate</name>
        <dbReference type="ChEBI" id="CHEBI:57457"/>
    </ligand>
</feature>
<dbReference type="InterPro" id="IPR005225">
    <property type="entry name" value="Small_GTP-bd"/>
</dbReference>
<dbReference type="Gene3D" id="3.30.1360.120">
    <property type="entry name" value="Probable tRNA modification gtpase trme, domain 1"/>
    <property type="match status" value="1"/>
</dbReference>
<evidence type="ECO:0000256" key="6">
    <source>
        <dbReference type="HAMAP-Rule" id="MF_00379"/>
    </source>
</evidence>
<keyword evidence="2 6" id="KW-0819">tRNA processing</keyword>
<dbReference type="HAMAP" id="MF_00379">
    <property type="entry name" value="GTPase_MnmE"/>
    <property type="match status" value="1"/>
</dbReference>
<name>A0A517XM55_9BACT</name>
<feature type="binding site" evidence="6">
    <location>
        <position position="239"/>
    </location>
    <ligand>
        <name>Mg(2+)</name>
        <dbReference type="ChEBI" id="CHEBI:18420"/>
    </ligand>
</feature>
<dbReference type="CDD" id="cd14858">
    <property type="entry name" value="TrmE_N"/>
    <property type="match status" value="1"/>
</dbReference>
<dbReference type="AlphaFoldDB" id="A0A517XM55"/>
<dbReference type="GO" id="GO:0003924">
    <property type="term" value="F:GTPase activity"/>
    <property type="evidence" value="ECO:0007669"/>
    <property type="project" value="UniProtKB-UniRule"/>
</dbReference>
<dbReference type="GO" id="GO:0005829">
    <property type="term" value="C:cytosol"/>
    <property type="evidence" value="ECO:0007669"/>
    <property type="project" value="TreeGrafter"/>
</dbReference>
<comment type="similarity">
    <text evidence="1 6">Belongs to the TRAFAC class TrmE-Era-EngA-EngB-Septin-like GTPase superfamily. TrmE GTPase family.</text>
</comment>